<dbReference type="EMBL" id="JAEKJA010000006">
    <property type="protein sequence ID" value="MBJ3775634.1"/>
    <property type="molecule type" value="Genomic_DNA"/>
</dbReference>
<protein>
    <recommendedName>
        <fullName evidence="10">Thiamine pyrimidine synthase</fullName>
    </recommendedName>
</protein>
<comment type="catalytic activity">
    <reaction evidence="11">
        <text>N(6)-(pyridoxal phosphate)-L-lysyl-[4-amino-5-hydroxymethyl-2-methylpyrimidine phosphate synthase] + L-histidyl-[4-amino-5-hydroxymethyl-2-methylpyrimidine phosphate synthase] + 2 Fe(3+) + 4 H2O = L-lysyl-[4-amino-5-hydroxymethyl-2-methylpyrimidine phosphate synthase] + (2S)-2-amino-5-hydroxy-4-oxopentanoyl-[4-amino-5-hydroxymethyl-2-methylpyrimidine phosphate synthase] + 4-amino-2-methyl-5-(phosphooxymethyl)pyrimidine + 3-oxopropanoate + 2 Fe(2+) + 2 H(+)</text>
        <dbReference type="Rhea" id="RHEA:65756"/>
        <dbReference type="Rhea" id="RHEA-COMP:16892"/>
        <dbReference type="Rhea" id="RHEA-COMP:16893"/>
        <dbReference type="Rhea" id="RHEA-COMP:16894"/>
        <dbReference type="Rhea" id="RHEA-COMP:16895"/>
        <dbReference type="ChEBI" id="CHEBI:15377"/>
        <dbReference type="ChEBI" id="CHEBI:15378"/>
        <dbReference type="ChEBI" id="CHEBI:29033"/>
        <dbReference type="ChEBI" id="CHEBI:29034"/>
        <dbReference type="ChEBI" id="CHEBI:29969"/>
        <dbReference type="ChEBI" id="CHEBI:29979"/>
        <dbReference type="ChEBI" id="CHEBI:33190"/>
        <dbReference type="ChEBI" id="CHEBI:58354"/>
        <dbReference type="ChEBI" id="CHEBI:143915"/>
        <dbReference type="ChEBI" id="CHEBI:157692"/>
    </reaction>
    <physiologicalReaction direction="left-to-right" evidence="11">
        <dbReference type="Rhea" id="RHEA:65757"/>
    </physiologicalReaction>
</comment>
<evidence type="ECO:0000313" key="13">
    <source>
        <dbReference type="EMBL" id="MBJ3775634.1"/>
    </source>
</evidence>
<reference evidence="13" key="1">
    <citation type="submission" date="2020-12" db="EMBL/GenBank/DDBJ databases">
        <title>Bacterial taxonomy.</title>
        <authorList>
            <person name="Pan X."/>
        </authorList>
    </citation>
    <scope>NUCLEOTIDE SEQUENCE</scope>
    <source>
        <strain evidence="13">B2012</strain>
    </source>
</reference>
<evidence type="ECO:0000256" key="1">
    <source>
        <dbReference type="ARBA" id="ARBA00003469"/>
    </source>
</evidence>
<evidence type="ECO:0000313" key="14">
    <source>
        <dbReference type="Proteomes" id="UP000609531"/>
    </source>
</evidence>
<comment type="pathway">
    <text evidence="2">Cofactor biosynthesis; thiamine diphosphate biosynthesis.</text>
</comment>
<evidence type="ECO:0000256" key="11">
    <source>
        <dbReference type="ARBA" id="ARBA00048179"/>
    </source>
</evidence>
<name>A0A934MKP0_9HYPH</name>
<dbReference type="Pfam" id="PF09084">
    <property type="entry name" value="NMT1"/>
    <property type="match status" value="1"/>
</dbReference>
<evidence type="ECO:0000256" key="9">
    <source>
        <dbReference type="ARBA" id="ARBA00023004"/>
    </source>
</evidence>
<dbReference type="SUPFAM" id="SSF53850">
    <property type="entry name" value="Periplasmic binding protein-like II"/>
    <property type="match status" value="1"/>
</dbReference>
<feature type="domain" description="SsuA/THI5-like" evidence="12">
    <location>
        <begin position="50"/>
        <end position="256"/>
    </location>
</feature>
<evidence type="ECO:0000256" key="5">
    <source>
        <dbReference type="ARBA" id="ARBA00022679"/>
    </source>
</evidence>
<sequence>MAMNVGRRTVLKGLGAAATAGVFAPHVARAQTKAVNFTLPWVAEGSNLYCFVAKEKGFWAEHDLDVTISRGYGSTAAAQAIGAGQFDFGCAAATAGLQQAMKGLPVVQITSCGYDATMGVCTLADSGITEPSGLDGTKMGATTTSGEFPFLPAFAERAGFDWDSIEVIQVDPAVRQRVLVERQVQSICGFAISFLPVFLANNVKTRFFLFNHYGMKFYNNSLMTQADRIESDPETCAAMADGLQKAMKFVLLNPEESLSLFFKAVPEAGLSATGRQQVEAGMGIFSQSLVQEPLKTNAIGYSNPDDFESMIELVYSTLSAEGDTRPTVEAVLDSQYVGDVSLTADEFQTAWDSCATYREMLGG</sequence>
<dbReference type="Proteomes" id="UP000609531">
    <property type="component" value="Unassembled WGS sequence"/>
</dbReference>
<dbReference type="Gene3D" id="3.40.190.10">
    <property type="entry name" value="Periplasmic binding protein-like II"/>
    <property type="match status" value="2"/>
</dbReference>
<dbReference type="GO" id="GO:0046872">
    <property type="term" value="F:metal ion binding"/>
    <property type="evidence" value="ECO:0007669"/>
    <property type="project" value="UniProtKB-KW"/>
</dbReference>
<keyword evidence="5" id="KW-0808">Transferase</keyword>
<keyword evidence="7" id="KW-0663">Pyridoxal phosphate</keyword>
<comment type="similarity">
    <text evidence="3">Belongs to the NMT1/THI5 family.</text>
</comment>
<dbReference type="PANTHER" id="PTHR31528">
    <property type="entry name" value="4-AMINO-5-HYDROXYMETHYL-2-METHYLPYRIMIDINE PHOSPHATE SYNTHASE THI11-RELATED"/>
    <property type="match status" value="1"/>
</dbReference>
<keyword evidence="14" id="KW-1185">Reference proteome</keyword>
<keyword evidence="9" id="KW-0408">Iron</keyword>
<dbReference type="PROSITE" id="PS51318">
    <property type="entry name" value="TAT"/>
    <property type="match status" value="1"/>
</dbReference>
<keyword evidence="6" id="KW-0479">Metal-binding</keyword>
<evidence type="ECO:0000256" key="8">
    <source>
        <dbReference type="ARBA" id="ARBA00022977"/>
    </source>
</evidence>
<comment type="subunit">
    <text evidence="4">Homodimer.</text>
</comment>
<evidence type="ECO:0000256" key="4">
    <source>
        <dbReference type="ARBA" id="ARBA00011738"/>
    </source>
</evidence>
<dbReference type="AlphaFoldDB" id="A0A934MKP0"/>
<proteinExistence type="inferred from homology"/>
<evidence type="ECO:0000256" key="10">
    <source>
        <dbReference type="ARBA" id="ARBA00033171"/>
    </source>
</evidence>
<dbReference type="InterPro" id="IPR015168">
    <property type="entry name" value="SsuA/THI5"/>
</dbReference>
<evidence type="ECO:0000256" key="6">
    <source>
        <dbReference type="ARBA" id="ARBA00022723"/>
    </source>
</evidence>
<evidence type="ECO:0000256" key="2">
    <source>
        <dbReference type="ARBA" id="ARBA00004948"/>
    </source>
</evidence>
<dbReference type="GO" id="GO:0016740">
    <property type="term" value="F:transferase activity"/>
    <property type="evidence" value="ECO:0007669"/>
    <property type="project" value="UniProtKB-KW"/>
</dbReference>
<accession>A0A934MKP0</accession>
<dbReference type="RefSeq" id="WP_198881540.1">
    <property type="nucleotide sequence ID" value="NZ_JAEKJA010000006.1"/>
</dbReference>
<evidence type="ECO:0000259" key="12">
    <source>
        <dbReference type="Pfam" id="PF09084"/>
    </source>
</evidence>
<comment type="function">
    <text evidence="1">Responsible for the formation of the pyrimidine heterocycle in the thiamine biosynthesis pathway. Catalyzes the formation of hydroxymethylpyrimidine phosphate (HMP-P) from histidine and pyridoxal phosphate (PLP). The protein uses PLP and the active site histidine to form HMP-P, generating an inactive enzyme. The enzyme can only undergo a single turnover, which suggests it is a suicide enzyme.</text>
</comment>
<dbReference type="InterPro" id="IPR027939">
    <property type="entry name" value="NMT1/THI5"/>
</dbReference>
<dbReference type="GO" id="GO:0009228">
    <property type="term" value="P:thiamine biosynthetic process"/>
    <property type="evidence" value="ECO:0007669"/>
    <property type="project" value="UniProtKB-KW"/>
</dbReference>
<dbReference type="InterPro" id="IPR006311">
    <property type="entry name" value="TAT_signal"/>
</dbReference>
<organism evidence="13 14">
    <name type="scientific">Acuticoccus mangrovi</name>
    <dbReference type="NCBI Taxonomy" id="2796142"/>
    <lineage>
        <taxon>Bacteria</taxon>
        <taxon>Pseudomonadati</taxon>
        <taxon>Pseudomonadota</taxon>
        <taxon>Alphaproteobacteria</taxon>
        <taxon>Hyphomicrobiales</taxon>
        <taxon>Amorphaceae</taxon>
        <taxon>Acuticoccus</taxon>
    </lineage>
</organism>
<evidence type="ECO:0000256" key="7">
    <source>
        <dbReference type="ARBA" id="ARBA00022898"/>
    </source>
</evidence>
<evidence type="ECO:0000256" key="3">
    <source>
        <dbReference type="ARBA" id="ARBA00009406"/>
    </source>
</evidence>
<keyword evidence="8" id="KW-0784">Thiamine biosynthesis</keyword>
<gene>
    <name evidence="13" type="ORF">JCR33_08060</name>
</gene>
<dbReference type="PANTHER" id="PTHR31528:SF1">
    <property type="entry name" value="4-AMINO-5-HYDROXYMETHYL-2-METHYLPYRIMIDINE PHOSPHATE SYNTHASE THI11-RELATED"/>
    <property type="match status" value="1"/>
</dbReference>
<comment type="caution">
    <text evidence="13">The sequence shown here is derived from an EMBL/GenBank/DDBJ whole genome shotgun (WGS) entry which is preliminary data.</text>
</comment>